<organism evidence="2 3">
    <name type="scientific">Penicillium roqueforti (strain FM164)</name>
    <dbReference type="NCBI Taxonomy" id="1365484"/>
    <lineage>
        <taxon>Eukaryota</taxon>
        <taxon>Fungi</taxon>
        <taxon>Dikarya</taxon>
        <taxon>Ascomycota</taxon>
        <taxon>Pezizomycotina</taxon>
        <taxon>Eurotiomycetes</taxon>
        <taxon>Eurotiomycetidae</taxon>
        <taxon>Eurotiales</taxon>
        <taxon>Aspergillaceae</taxon>
        <taxon>Penicillium</taxon>
    </lineage>
</organism>
<dbReference type="OrthoDB" id="4316405at2759"/>
<feature type="compositionally biased region" description="Basic and acidic residues" evidence="1">
    <location>
        <begin position="37"/>
        <end position="46"/>
    </location>
</feature>
<protein>
    <submittedName>
        <fullName evidence="2">Genomic scaffold, ProqFM164S02</fullName>
    </submittedName>
</protein>
<evidence type="ECO:0000313" key="2">
    <source>
        <dbReference type="EMBL" id="CDM31983.1"/>
    </source>
</evidence>
<gene>
    <name evidence="2" type="ORF">PROQFM164_S02g002134</name>
</gene>
<reference evidence="2" key="1">
    <citation type="journal article" date="2014" name="Nat. Commun.">
        <title>Multiple recent horizontal transfers of a large genomic region in cheese making fungi.</title>
        <authorList>
            <person name="Cheeseman K."/>
            <person name="Ropars J."/>
            <person name="Renault P."/>
            <person name="Dupont J."/>
            <person name="Gouzy J."/>
            <person name="Branca A."/>
            <person name="Abraham A.L."/>
            <person name="Ceppi M."/>
            <person name="Conseiller E."/>
            <person name="Debuchy R."/>
            <person name="Malagnac F."/>
            <person name="Goarin A."/>
            <person name="Silar P."/>
            <person name="Lacoste S."/>
            <person name="Sallet E."/>
            <person name="Bensimon A."/>
            <person name="Giraud T."/>
            <person name="Brygoo Y."/>
        </authorList>
    </citation>
    <scope>NUCLEOTIDE SEQUENCE [LARGE SCALE GENOMIC DNA]</scope>
    <source>
        <strain evidence="2">FM164</strain>
    </source>
</reference>
<feature type="region of interest" description="Disordered" evidence="1">
    <location>
        <begin position="27"/>
        <end position="46"/>
    </location>
</feature>
<keyword evidence="3" id="KW-1185">Reference proteome</keyword>
<sequence>MFMWEAYQIFVQIQTAERQKLIFPFRDRRGPAGTSNRHLDSNGRETDKPLNYVEFMLRTLSKPSNLEPPPAITEPSSQGDLQRAQKELADNRVYNFKGTVSLSTISPKLAELEEKASTFISGRGGGSGGGGSGSKGDSESDADKHIRFIRTVSQKVAAVKDDRHLITIGDVSDRLGRAEDISRRIVALRKGQTNNWLVRELSSDQGWNLQEADPNKKGEYRSTVVMAEADTDVPGMPRYQAVDFPRTFAANTEKIKGKGLTTWDKFMAWGEELGNRNAITGGPANTDNNVLHWEEIKPWESFWDKCAVPAI</sequence>
<name>W6Q5L9_PENRF</name>
<accession>W6Q5L9</accession>
<dbReference type="AlphaFoldDB" id="W6Q5L9"/>
<feature type="compositionally biased region" description="Gly residues" evidence="1">
    <location>
        <begin position="122"/>
        <end position="134"/>
    </location>
</feature>
<dbReference type="Proteomes" id="UP000030686">
    <property type="component" value="Unassembled WGS sequence"/>
</dbReference>
<proteinExistence type="predicted"/>
<evidence type="ECO:0000256" key="1">
    <source>
        <dbReference type="SAM" id="MobiDB-lite"/>
    </source>
</evidence>
<evidence type="ECO:0000313" key="3">
    <source>
        <dbReference type="Proteomes" id="UP000030686"/>
    </source>
</evidence>
<feature type="region of interest" description="Disordered" evidence="1">
    <location>
        <begin position="119"/>
        <end position="141"/>
    </location>
</feature>
<dbReference type="OMA" id="ADNFLAH"/>
<feature type="region of interest" description="Disordered" evidence="1">
    <location>
        <begin position="62"/>
        <end position="84"/>
    </location>
</feature>
<dbReference type="EMBL" id="HG792016">
    <property type="protein sequence ID" value="CDM31983.1"/>
    <property type="molecule type" value="Genomic_DNA"/>
</dbReference>